<sequence>MSQPDGAVLYDDGPSQGCEPRQALVLAQDRLACNWYSPRPVRTGAAAPASKPVIFLATVPPVAIVGECITETAQVVPAIVLPQGHGAGRRAGGAGTHVLRGAGCGGSGVTVNGRATGQSADCRQ</sequence>
<gene>
    <name evidence="1" type="ORF">MNBD_ALPHA09-991</name>
</gene>
<name>A0A3B0TQR7_9ZZZZ</name>
<protein>
    <submittedName>
        <fullName evidence="1">Uncharacterized protein</fullName>
    </submittedName>
</protein>
<organism evidence="1">
    <name type="scientific">hydrothermal vent metagenome</name>
    <dbReference type="NCBI Taxonomy" id="652676"/>
    <lineage>
        <taxon>unclassified sequences</taxon>
        <taxon>metagenomes</taxon>
        <taxon>ecological metagenomes</taxon>
    </lineage>
</organism>
<proteinExistence type="predicted"/>
<dbReference type="EMBL" id="UOEM01000075">
    <property type="protein sequence ID" value="VAW14569.1"/>
    <property type="molecule type" value="Genomic_DNA"/>
</dbReference>
<accession>A0A3B0TQR7</accession>
<evidence type="ECO:0000313" key="1">
    <source>
        <dbReference type="EMBL" id="VAW14569.1"/>
    </source>
</evidence>
<dbReference type="AlphaFoldDB" id="A0A3B0TQR7"/>
<reference evidence="1" key="1">
    <citation type="submission" date="2018-06" db="EMBL/GenBank/DDBJ databases">
        <authorList>
            <person name="Zhirakovskaya E."/>
        </authorList>
    </citation>
    <scope>NUCLEOTIDE SEQUENCE</scope>
</reference>